<evidence type="ECO:0000313" key="2">
    <source>
        <dbReference type="EMBL" id="RSH91694.1"/>
    </source>
</evidence>
<gene>
    <name evidence="2" type="ORF">EHS25_009063</name>
</gene>
<organism evidence="2 3">
    <name type="scientific">Saitozyma podzolica</name>
    <dbReference type="NCBI Taxonomy" id="1890683"/>
    <lineage>
        <taxon>Eukaryota</taxon>
        <taxon>Fungi</taxon>
        <taxon>Dikarya</taxon>
        <taxon>Basidiomycota</taxon>
        <taxon>Agaricomycotina</taxon>
        <taxon>Tremellomycetes</taxon>
        <taxon>Tremellales</taxon>
        <taxon>Trimorphomycetaceae</taxon>
        <taxon>Saitozyma</taxon>
    </lineage>
</organism>
<dbReference type="EMBL" id="RSCD01000007">
    <property type="protein sequence ID" value="RSH91694.1"/>
    <property type="molecule type" value="Genomic_DNA"/>
</dbReference>
<keyword evidence="3" id="KW-1185">Reference proteome</keyword>
<comment type="caution">
    <text evidence="2">The sequence shown here is derived from an EMBL/GenBank/DDBJ whole genome shotgun (WGS) entry which is preliminary data.</text>
</comment>
<proteinExistence type="predicted"/>
<dbReference type="AlphaFoldDB" id="A0A427YKR8"/>
<name>A0A427YKR8_9TREE</name>
<evidence type="ECO:0000313" key="3">
    <source>
        <dbReference type="Proteomes" id="UP000279259"/>
    </source>
</evidence>
<protein>
    <submittedName>
        <fullName evidence="2">Uncharacterized protein</fullName>
    </submittedName>
</protein>
<evidence type="ECO:0000256" key="1">
    <source>
        <dbReference type="SAM" id="MobiDB-lite"/>
    </source>
</evidence>
<sequence>MSAIPDLTVDNPSPAALQAAVSIGSPEVWWNNITQGIGLTDGGIHVLWIDSDPEAREMQMEEPATRAEKISWTQSYAWAKVHMASKLPAEILAFETVSRRIGKDSTGKTDLFLTGRGIVALIEDLQSRAKAQAQVQAPAQDQAQASARGPRTGRATPPSEAMRSVHFSEPDDEPIRGGARARPQPRTRSKVSRGEGASDATTGRVTPALPSEFSSAGDSDHHGDADDHDDTSIVAFDAQGVTLAELDKNVKVDCCAICGAGHFSPTCKARTYHELRNRPHAEQRPVIAYMRDRSARTTTKDLYISAVDGDKRVLCAQSGHGARFCPTYRAELLGQARDKILASRRQQSAPPSSIPNRPPVAPVIPTKWYTVTVAAPPSSKLEPRFQGPSSYGCTVRGDDGVESWPRSGDEGYPGPPEEGVLELLARHRLTDADFAEFAGTAHPRSNDKLVYPAAPQVYLRPDVRLYLELADFVNAAGDHDGTRVSNIIANAGVEPTQQEYKLARQRYRSGAEANNKHALTLEKLACDKSRREPYFPSHFKIDGLNDKSRMQVGDGARSVANAHLVFHYPSAHLDSRQLTPQAFATNLVRGYQLIPPGETGGLRNLASYNRYPVKCMVVEEGGPRVRKLNGENLARPYPHEIKKHYDSDLFHFYSNSVQDQRSHLVVLFGAAAKDLCDEVESLLKADNVRFQRHDFEVKVPSLADWEMGIDSAELSALREESERESRTWLSDDELFGMHAGLASDERKRPSAIRAEVEIGCTLFNRAGSPDDTGVLFIRAPHPQNANLLVSPAKEVQELDFVLDFFSAAVRNTLGTVHRPRPTFAFSTHHAQLKFEQTANIPAKTRTGLSLLNYGPSQVGTHLLAERLYTVQQNLHFGPQKAVFSLASLPLSLRKLAGRATVAEALSVDPAKPPPYTYLGFEQDVVQHVRFVLSRDIGVAGSTAAAAAAQARRQAGVSLPRSAAQATQSQAAVAAANAASLATSPHIKTGDEYDSVCQCGIVSKSNQYDKATGRPLAKLVMFTPQGRHPPNASRQDHGSCWTGIPVRDDLRHRLMLHKSRGNFDPSAQDKTNIIGAAIARHRSGQPPPAALNAQELAAWDAARRAKIMTRKQSAAPTQASPASTNPTGQARLSISSTGAVSAQPVPHAESSAAAQARARAIRQELNSDDLDA</sequence>
<feature type="compositionally biased region" description="Low complexity" evidence="1">
    <location>
        <begin position="1147"/>
        <end position="1157"/>
    </location>
</feature>
<accession>A0A427YKR8</accession>
<dbReference type="Proteomes" id="UP000279259">
    <property type="component" value="Unassembled WGS sequence"/>
</dbReference>
<feature type="compositionally biased region" description="Polar residues" evidence="1">
    <location>
        <begin position="1127"/>
        <end position="1139"/>
    </location>
</feature>
<feature type="region of interest" description="Disordered" evidence="1">
    <location>
        <begin position="1106"/>
        <end position="1171"/>
    </location>
</feature>
<feature type="compositionally biased region" description="Basic and acidic residues" evidence="1">
    <location>
        <begin position="166"/>
        <end position="175"/>
    </location>
</feature>
<feature type="compositionally biased region" description="Low complexity" evidence="1">
    <location>
        <begin position="1111"/>
        <end position="1126"/>
    </location>
</feature>
<feature type="compositionally biased region" description="Low complexity" evidence="1">
    <location>
        <begin position="132"/>
        <end position="147"/>
    </location>
</feature>
<reference evidence="2 3" key="1">
    <citation type="submission" date="2018-11" db="EMBL/GenBank/DDBJ databases">
        <title>Genome sequence of Saitozyma podzolica DSM 27192.</title>
        <authorList>
            <person name="Aliyu H."/>
            <person name="Gorte O."/>
            <person name="Ochsenreither K."/>
        </authorList>
    </citation>
    <scope>NUCLEOTIDE SEQUENCE [LARGE SCALE GENOMIC DNA]</scope>
    <source>
        <strain evidence="2 3">DSM 27192</strain>
    </source>
</reference>
<feature type="region of interest" description="Disordered" evidence="1">
    <location>
        <begin position="132"/>
        <end position="230"/>
    </location>
</feature>